<organism evidence="1 2">
    <name type="scientific">Gossypium darwinii</name>
    <name type="common">Darwin's cotton</name>
    <name type="synonym">Gossypium barbadense var. darwinii</name>
    <dbReference type="NCBI Taxonomy" id="34276"/>
    <lineage>
        <taxon>Eukaryota</taxon>
        <taxon>Viridiplantae</taxon>
        <taxon>Streptophyta</taxon>
        <taxon>Embryophyta</taxon>
        <taxon>Tracheophyta</taxon>
        <taxon>Spermatophyta</taxon>
        <taxon>Magnoliopsida</taxon>
        <taxon>eudicotyledons</taxon>
        <taxon>Gunneridae</taxon>
        <taxon>Pentapetalae</taxon>
        <taxon>rosids</taxon>
        <taxon>malvids</taxon>
        <taxon>Malvales</taxon>
        <taxon>Malvaceae</taxon>
        <taxon>Malvoideae</taxon>
        <taxon>Gossypium</taxon>
    </lineage>
</organism>
<dbReference type="EMBL" id="CM017695">
    <property type="protein sequence ID" value="TYH06090.1"/>
    <property type="molecule type" value="Genomic_DNA"/>
</dbReference>
<dbReference type="AlphaFoldDB" id="A0A5D2FL73"/>
<name>A0A5D2FL73_GOSDA</name>
<accession>A0A5D2FL73</accession>
<dbReference type="Proteomes" id="UP000323506">
    <property type="component" value="Chromosome A08"/>
</dbReference>
<gene>
    <name evidence="1" type="ORF">ES288_A08G130500v1</name>
</gene>
<sequence>MLLFITVFEATTLLSQFFDNYFGARMLTTPIKHCAKVKLMERKFRRPPSLTPYSFCRYISKF</sequence>
<protein>
    <submittedName>
        <fullName evidence="1">Uncharacterized protein</fullName>
    </submittedName>
</protein>
<evidence type="ECO:0000313" key="2">
    <source>
        <dbReference type="Proteomes" id="UP000323506"/>
    </source>
</evidence>
<keyword evidence="2" id="KW-1185">Reference proteome</keyword>
<evidence type="ECO:0000313" key="1">
    <source>
        <dbReference type="EMBL" id="TYH06090.1"/>
    </source>
</evidence>
<reference evidence="1 2" key="1">
    <citation type="submission" date="2019-06" db="EMBL/GenBank/DDBJ databases">
        <title>WGS assembly of Gossypium darwinii.</title>
        <authorList>
            <person name="Chen Z.J."/>
            <person name="Sreedasyam A."/>
            <person name="Ando A."/>
            <person name="Song Q."/>
            <person name="De L."/>
            <person name="Hulse-Kemp A."/>
            <person name="Ding M."/>
            <person name="Ye W."/>
            <person name="Kirkbride R."/>
            <person name="Jenkins J."/>
            <person name="Plott C."/>
            <person name="Lovell J."/>
            <person name="Lin Y.-M."/>
            <person name="Vaughn R."/>
            <person name="Liu B."/>
            <person name="Li W."/>
            <person name="Simpson S."/>
            <person name="Scheffler B."/>
            <person name="Saski C."/>
            <person name="Grover C."/>
            <person name="Hu G."/>
            <person name="Conover J."/>
            <person name="Carlson J."/>
            <person name="Shu S."/>
            <person name="Boston L."/>
            <person name="Williams M."/>
            <person name="Peterson D."/>
            <person name="Mcgee K."/>
            <person name="Jones D."/>
            <person name="Wendel J."/>
            <person name="Stelly D."/>
            <person name="Grimwood J."/>
            <person name="Schmutz J."/>
        </authorList>
    </citation>
    <scope>NUCLEOTIDE SEQUENCE [LARGE SCALE GENOMIC DNA]</scope>
    <source>
        <strain evidence="1">1808015.09</strain>
    </source>
</reference>
<proteinExistence type="predicted"/>